<dbReference type="Proteomes" id="UP001153636">
    <property type="component" value="Chromosome 5"/>
</dbReference>
<dbReference type="InterPro" id="IPR016160">
    <property type="entry name" value="Ald_DH_CS_CYS"/>
</dbReference>
<dbReference type="AlphaFoldDB" id="A0A9P0CZM6"/>
<reference evidence="10" key="1">
    <citation type="submission" date="2022-01" db="EMBL/GenBank/DDBJ databases">
        <authorList>
            <person name="King R."/>
        </authorList>
    </citation>
    <scope>NUCLEOTIDE SEQUENCE</scope>
</reference>
<dbReference type="GO" id="GO:0005737">
    <property type="term" value="C:cytoplasm"/>
    <property type="evidence" value="ECO:0007669"/>
    <property type="project" value="TreeGrafter"/>
</dbReference>
<feature type="active site" evidence="5">
    <location>
        <position position="246"/>
    </location>
</feature>
<dbReference type="InterPro" id="IPR015590">
    <property type="entry name" value="Aldehyde_DH_dom"/>
</dbReference>
<evidence type="ECO:0000256" key="7">
    <source>
        <dbReference type="RuleBase" id="RU003345"/>
    </source>
</evidence>
<gene>
    <name evidence="10" type="ORF">PSYICH_LOCUS11293</name>
</gene>
<evidence type="ECO:0000256" key="5">
    <source>
        <dbReference type="PIRSR" id="PIRSR036492-1"/>
    </source>
</evidence>
<dbReference type="InterPro" id="IPR016163">
    <property type="entry name" value="Ald_DH_C"/>
</dbReference>
<keyword evidence="3" id="KW-0520">NAD</keyword>
<keyword evidence="8" id="KW-0472">Membrane</keyword>
<dbReference type="GO" id="GO:0004029">
    <property type="term" value="F:aldehyde dehydrogenase (NAD+) activity"/>
    <property type="evidence" value="ECO:0007669"/>
    <property type="project" value="TreeGrafter"/>
</dbReference>
<dbReference type="InterPro" id="IPR016162">
    <property type="entry name" value="Ald_DH_N"/>
</dbReference>
<dbReference type="OrthoDB" id="440325at2759"/>
<dbReference type="EMBL" id="OV651817">
    <property type="protein sequence ID" value="CAH1111209.1"/>
    <property type="molecule type" value="Genomic_DNA"/>
</dbReference>
<feature type="domain" description="Aldehyde dehydrogenase" evidence="9">
    <location>
        <begin position="7"/>
        <end position="428"/>
    </location>
</feature>
<keyword evidence="2 4" id="KW-0560">Oxidoreductase</keyword>
<evidence type="ECO:0000256" key="8">
    <source>
        <dbReference type="SAM" id="Phobius"/>
    </source>
</evidence>
<sequence>MASKNPKEMVSRLRNTFHSGKTRPIEYRVKQLNALLRFFEENTAELAQALKQDLNKSKTESYTLEIDFVANDIKHQLMHIHEWTKPEKISKGLVNLMDSVYILHEPYGVALIIGAWNYPIQVTLGPLVGAISAGNCAVIKPSELSPASSKVIADKLPKYLDNDAYQVFDGGVAETTELLKEKFDYIFYTGSSAVGKIIHAAAAKHLTPTTLELGGKSPVFIDSSTNFDIAAKRIVWGRYINAGQTCIAPDYLLCTKEVQQKIIPAIEKALKQFYGEDPKSSPDYGRIINGRHFERISALLKGCTVAIGGETDEKNKYVAPTVVVNVSPTDGIMQEEIFGPILPIVNVDNAYEAIKFINSKEKPLALYIFSKNSDTINQILENTSAGSVCIDDTILQAAVNGFPFGGVGGSGMGGYHGKFSYETFIHKKPVLHKDSSYLGEKLGSLRYPPYTDKKLHTMQAALAPPKYQFPFKFIRPLLTFFFGFAFAFVYKRIF</sequence>
<evidence type="ECO:0000256" key="2">
    <source>
        <dbReference type="ARBA" id="ARBA00023002"/>
    </source>
</evidence>
<dbReference type="Gene3D" id="3.40.605.10">
    <property type="entry name" value="Aldehyde Dehydrogenase, Chain A, domain 1"/>
    <property type="match status" value="1"/>
</dbReference>
<dbReference type="InterPro" id="IPR029510">
    <property type="entry name" value="Ald_DH_CS_GLU"/>
</dbReference>
<evidence type="ECO:0000313" key="11">
    <source>
        <dbReference type="Proteomes" id="UP001153636"/>
    </source>
</evidence>
<keyword evidence="8" id="KW-0812">Transmembrane</keyword>
<dbReference type="Gene3D" id="3.40.309.10">
    <property type="entry name" value="Aldehyde Dehydrogenase, Chain A, domain 2"/>
    <property type="match status" value="1"/>
</dbReference>
<dbReference type="PANTHER" id="PTHR43570:SF16">
    <property type="entry name" value="ALDEHYDE DEHYDROGENASE TYPE III, ISOFORM Q"/>
    <property type="match status" value="1"/>
</dbReference>
<dbReference type="Pfam" id="PF00171">
    <property type="entry name" value="Aldedh"/>
    <property type="match status" value="1"/>
</dbReference>
<dbReference type="FunFam" id="3.40.309.10:FF:000003">
    <property type="entry name" value="Aldehyde dehydrogenase"/>
    <property type="match status" value="1"/>
</dbReference>
<feature type="transmembrane region" description="Helical" evidence="8">
    <location>
        <begin position="473"/>
        <end position="490"/>
    </location>
</feature>
<comment type="similarity">
    <text evidence="1 4 7">Belongs to the aldehyde dehydrogenase family.</text>
</comment>
<dbReference type="InterPro" id="IPR016161">
    <property type="entry name" value="Ald_DH/histidinol_DH"/>
</dbReference>
<dbReference type="PROSITE" id="PS00070">
    <property type="entry name" value="ALDEHYDE_DEHYDR_CYS"/>
    <property type="match status" value="1"/>
</dbReference>
<evidence type="ECO:0000256" key="1">
    <source>
        <dbReference type="ARBA" id="ARBA00009986"/>
    </source>
</evidence>
<dbReference type="FunFam" id="3.40.605.10:FF:000004">
    <property type="entry name" value="Aldehyde dehydrogenase"/>
    <property type="match status" value="1"/>
</dbReference>
<evidence type="ECO:0000256" key="6">
    <source>
        <dbReference type="PROSITE-ProRule" id="PRU10007"/>
    </source>
</evidence>
<evidence type="ECO:0000313" key="10">
    <source>
        <dbReference type="EMBL" id="CAH1111209.1"/>
    </source>
</evidence>
<accession>A0A9P0CZM6</accession>
<feature type="active site" evidence="5 6">
    <location>
        <position position="212"/>
    </location>
</feature>
<evidence type="ECO:0000256" key="4">
    <source>
        <dbReference type="PIRNR" id="PIRNR036492"/>
    </source>
</evidence>
<dbReference type="GO" id="GO:0006081">
    <property type="term" value="P:aldehyde metabolic process"/>
    <property type="evidence" value="ECO:0007669"/>
    <property type="project" value="InterPro"/>
</dbReference>
<dbReference type="InterPro" id="IPR012394">
    <property type="entry name" value="Aldehyde_DH_NAD(P)"/>
</dbReference>
<name>A0A9P0CZM6_9CUCU</name>
<dbReference type="PANTHER" id="PTHR43570">
    <property type="entry name" value="ALDEHYDE DEHYDROGENASE"/>
    <property type="match status" value="1"/>
</dbReference>
<evidence type="ECO:0000259" key="9">
    <source>
        <dbReference type="Pfam" id="PF00171"/>
    </source>
</evidence>
<proteinExistence type="inferred from homology"/>
<dbReference type="SUPFAM" id="SSF53720">
    <property type="entry name" value="ALDH-like"/>
    <property type="match status" value="1"/>
</dbReference>
<organism evidence="10 11">
    <name type="scientific">Psylliodes chrysocephalus</name>
    <dbReference type="NCBI Taxonomy" id="3402493"/>
    <lineage>
        <taxon>Eukaryota</taxon>
        <taxon>Metazoa</taxon>
        <taxon>Ecdysozoa</taxon>
        <taxon>Arthropoda</taxon>
        <taxon>Hexapoda</taxon>
        <taxon>Insecta</taxon>
        <taxon>Pterygota</taxon>
        <taxon>Neoptera</taxon>
        <taxon>Endopterygota</taxon>
        <taxon>Coleoptera</taxon>
        <taxon>Polyphaga</taxon>
        <taxon>Cucujiformia</taxon>
        <taxon>Chrysomeloidea</taxon>
        <taxon>Chrysomelidae</taxon>
        <taxon>Galerucinae</taxon>
        <taxon>Alticini</taxon>
        <taxon>Psylliodes</taxon>
    </lineage>
</organism>
<keyword evidence="11" id="KW-1185">Reference proteome</keyword>
<keyword evidence="8" id="KW-1133">Transmembrane helix</keyword>
<evidence type="ECO:0000256" key="3">
    <source>
        <dbReference type="ARBA" id="ARBA00023027"/>
    </source>
</evidence>
<dbReference type="PROSITE" id="PS00687">
    <property type="entry name" value="ALDEHYDE_DEHYDR_GLU"/>
    <property type="match status" value="1"/>
</dbReference>
<dbReference type="PIRSF" id="PIRSF036492">
    <property type="entry name" value="ALDH"/>
    <property type="match status" value="1"/>
</dbReference>
<protein>
    <recommendedName>
        <fullName evidence="4">Aldehyde dehydrogenase</fullName>
    </recommendedName>
</protein>